<organism evidence="3 4">
    <name type="scientific">Romanomermis culicivorax</name>
    <name type="common">Nematode worm</name>
    <dbReference type="NCBI Taxonomy" id="13658"/>
    <lineage>
        <taxon>Eukaryota</taxon>
        <taxon>Metazoa</taxon>
        <taxon>Ecdysozoa</taxon>
        <taxon>Nematoda</taxon>
        <taxon>Enoplea</taxon>
        <taxon>Dorylaimia</taxon>
        <taxon>Mermithida</taxon>
        <taxon>Mermithoidea</taxon>
        <taxon>Mermithidae</taxon>
        <taxon>Romanomermis</taxon>
    </lineage>
</organism>
<proteinExistence type="predicted"/>
<dbReference type="WBParaSite" id="nRc.2.0.1.t45593-RA">
    <property type="protein sequence ID" value="nRc.2.0.1.t45593-RA"/>
    <property type="gene ID" value="nRc.2.0.1.g45593"/>
</dbReference>
<keyword evidence="2" id="KW-1133">Transmembrane helix</keyword>
<evidence type="ECO:0000256" key="1">
    <source>
        <dbReference type="SAM" id="MobiDB-lite"/>
    </source>
</evidence>
<feature type="region of interest" description="Disordered" evidence="1">
    <location>
        <begin position="1"/>
        <end position="24"/>
    </location>
</feature>
<evidence type="ECO:0000313" key="3">
    <source>
        <dbReference type="Proteomes" id="UP000887565"/>
    </source>
</evidence>
<dbReference type="Proteomes" id="UP000887565">
    <property type="component" value="Unplaced"/>
</dbReference>
<reference evidence="4" key="1">
    <citation type="submission" date="2022-11" db="UniProtKB">
        <authorList>
            <consortium name="WormBaseParasite"/>
        </authorList>
    </citation>
    <scope>IDENTIFICATION</scope>
</reference>
<evidence type="ECO:0000256" key="2">
    <source>
        <dbReference type="SAM" id="Phobius"/>
    </source>
</evidence>
<dbReference type="AlphaFoldDB" id="A0A915L3E4"/>
<protein>
    <submittedName>
        <fullName evidence="4">Ovule protein</fullName>
    </submittedName>
</protein>
<accession>A0A915L3E4</accession>
<keyword evidence="3" id="KW-1185">Reference proteome</keyword>
<keyword evidence="2" id="KW-0472">Membrane</keyword>
<evidence type="ECO:0000313" key="4">
    <source>
        <dbReference type="WBParaSite" id="nRc.2.0.1.t45593-RA"/>
    </source>
</evidence>
<keyword evidence="2" id="KW-0812">Transmembrane</keyword>
<sequence>FCKVSPLFGETHNSESQKNETQYSDCQNKTIHNRDNYQHSTSYHRNPFYKVNKILPFFFFFFPLLAFPSLFLELKFSNASLIASPNSAL</sequence>
<feature type="transmembrane region" description="Helical" evidence="2">
    <location>
        <begin position="54"/>
        <end position="72"/>
    </location>
</feature>
<name>A0A915L3E4_ROMCU</name>